<gene>
    <name evidence="1" type="ORF">NEOLEDRAFT_781514</name>
</gene>
<dbReference type="Proteomes" id="UP000076761">
    <property type="component" value="Unassembled WGS sequence"/>
</dbReference>
<evidence type="ECO:0000313" key="2">
    <source>
        <dbReference type="Proteomes" id="UP000076761"/>
    </source>
</evidence>
<dbReference type="InParanoid" id="A0A165UWL8"/>
<sequence length="205" mass="23060">MKSRTHQVATDVWRFVRPLQTRDKPAKLPPDGPNLYTKPDAPFVGCKLCTGWKTWKCIVGMTSTIRSHLRSAHREEYERVCREENLKYSGDPPYSTSPSVPITSVTMHPSPYLSRPPYPGPYSYPHPSAVALPPPQHQPLPLYGEPPRKGTASDVWRFLRPLETREKPEDWTPPAEEQILSKKPEAPFVGCKLYLNGVSGNASTA</sequence>
<dbReference type="OrthoDB" id="3052539at2759"/>
<proteinExistence type="predicted"/>
<dbReference type="AlphaFoldDB" id="A0A165UWL8"/>
<accession>A0A165UWL8</accession>
<keyword evidence="2" id="KW-1185">Reference proteome</keyword>
<evidence type="ECO:0000313" key="1">
    <source>
        <dbReference type="EMBL" id="KZT28807.1"/>
    </source>
</evidence>
<protein>
    <submittedName>
        <fullName evidence="1">Uncharacterized protein</fullName>
    </submittedName>
</protein>
<name>A0A165UWL8_9AGAM</name>
<organism evidence="1 2">
    <name type="scientific">Neolentinus lepideus HHB14362 ss-1</name>
    <dbReference type="NCBI Taxonomy" id="1314782"/>
    <lineage>
        <taxon>Eukaryota</taxon>
        <taxon>Fungi</taxon>
        <taxon>Dikarya</taxon>
        <taxon>Basidiomycota</taxon>
        <taxon>Agaricomycotina</taxon>
        <taxon>Agaricomycetes</taxon>
        <taxon>Gloeophyllales</taxon>
        <taxon>Gloeophyllaceae</taxon>
        <taxon>Neolentinus</taxon>
    </lineage>
</organism>
<reference evidence="1 2" key="1">
    <citation type="journal article" date="2016" name="Mol. Biol. Evol.">
        <title>Comparative Genomics of Early-Diverging Mushroom-Forming Fungi Provides Insights into the Origins of Lignocellulose Decay Capabilities.</title>
        <authorList>
            <person name="Nagy L.G."/>
            <person name="Riley R."/>
            <person name="Tritt A."/>
            <person name="Adam C."/>
            <person name="Daum C."/>
            <person name="Floudas D."/>
            <person name="Sun H."/>
            <person name="Yadav J.S."/>
            <person name="Pangilinan J."/>
            <person name="Larsson K.H."/>
            <person name="Matsuura K."/>
            <person name="Barry K."/>
            <person name="Labutti K."/>
            <person name="Kuo R."/>
            <person name="Ohm R.A."/>
            <person name="Bhattacharya S.S."/>
            <person name="Shirouzu T."/>
            <person name="Yoshinaga Y."/>
            <person name="Martin F.M."/>
            <person name="Grigoriev I.V."/>
            <person name="Hibbett D.S."/>
        </authorList>
    </citation>
    <scope>NUCLEOTIDE SEQUENCE [LARGE SCALE GENOMIC DNA]</scope>
    <source>
        <strain evidence="1 2">HHB14362 ss-1</strain>
    </source>
</reference>
<dbReference type="EMBL" id="KV425556">
    <property type="protein sequence ID" value="KZT28807.1"/>
    <property type="molecule type" value="Genomic_DNA"/>
</dbReference>